<dbReference type="SUPFAM" id="SSF55347">
    <property type="entry name" value="Glyceraldehyde-3-phosphate dehydrogenase-like, C-terminal domain"/>
    <property type="match status" value="1"/>
</dbReference>
<sequence>MTATKKKQVAVIGVGNMGKNHLRIYSEIPTVRIVSISDLNPVLIRALATQYQLNAYIDFREMLDREKIDIVSICVPTSKHYTTARECIERGINVLLEKPIADDLRQALDLLDLSKKMSVKFLVGHVERFNPMIGRIKEIIEQGQIGRIIAIIARRVGKFPPQIQDADVAMDLAIHDIDISNYLLEKLPIEIQKNGQRNLTKNREDSVEFFLRYNCGVSSYIQANWITPVKIRKLIITGERGYLEADYISQEIELYQDRGAEGTRVTRVASDKKEPLAEELLYFIDCVEKNLMIDSRFALDSLKIALNL</sequence>
<evidence type="ECO:0008006" key="5">
    <source>
        <dbReference type="Google" id="ProtNLM"/>
    </source>
</evidence>
<dbReference type="Gene3D" id="3.30.360.10">
    <property type="entry name" value="Dihydrodipicolinate Reductase, domain 2"/>
    <property type="match status" value="1"/>
</dbReference>
<dbReference type="EMBL" id="MFGA01000020">
    <property type="protein sequence ID" value="OGF20695.1"/>
    <property type="molecule type" value="Genomic_DNA"/>
</dbReference>
<reference evidence="3 4" key="1">
    <citation type="journal article" date="2016" name="Nat. Commun.">
        <title>Thousands of microbial genomes shed light on interconnected biogeochemical processes in an aquifer system.</title>
        <authorList>
            <person name="Anantharaman K."/>
            <person name="Brown C.T."/>
            <person name="Hug L.A."/>
            <person name="Sharon I."/>
            <person name="Castelle C.J."/>
            <person name="Probst A.J."/>
            <person name="Thomas B.C."/>
            <person name="Singh A."/>
            <person name="Wilkins M.J."/>
            <person name="Karaoz U."/>
            <person name="Brodie E.L."/>
            <person name="Williams K.H."/>
            <person name="Hubbard S.S."/>
            <person name="Banfield J.F."/>
        </authorList>
    </citation>
    <scope>NUCLEOTIDE SEQUENCE [LARGE SCALE GENOMIC DNA]</scope>
</reference>
<feature type="domain" description="Gfo/Idh/MocA-like oxidoreductase N-terminal" evidence="1">
    <location>
        <begin position="8"/>
        <end position="125"/>
    </location>
</feature>
<evidence type="ECO:0000259" key="2">
    <source>
        <dbReference type="Pfam" id="PF22725"/>
    </source>
</evidence>
<gene>
    <name evidence="3" type="ORF">A2257_02880</name>
</gene>
<dbReference type="InterPro" id="IPR036291">
    <property type="entry name" value="NAD(P)-bd_dom_sf"/>
</dbReference>
<evidence type="ECO:0000313" key="3">
    <source>
        <dbReference type="EMBL" id="OGF20695.1"/>
    </source>
</evidence>
<name>A0A1F5S1Z1_9BACT</name>
<evidence type="ECO:0000313" key="4">
    <source>
        <dbReference type="Proteomes" id="UP000177407"/>
    </source>
</evidence>
<dbReference type="Gene3D" id="3.40.50.720">
    <property type="entry name" value="NAD(P)-binding Rossmann-like Domain"/>
    <property type="match status" value="1"/>
</dbReference>
<dbReference type="SUPFAM" id="SSF51735">
    <property type="entry name" value="NAD(P)-binding Rossmann-fold domains"/>
    <property type="match status" value="1"/>
</dbReference>
<dbReference type="Proteomes" id="UP000177407">
    <property type="component" value="Unassembled WGS sequence"/>
</dbReference>
<comment type="caution">
    <text evidence="3">The sequence shown here is derived from an EMBL/GenBank/DDBJ whole genome shotgun (WGS) entry which is preliminary data.</text>
</comment>
<dbReference type="InterPro" id="IPR051450">
    <property type="entry name" value="Gfo/Idh/MocA_Oxidoreductases"/>
</dbReference>
<dbReference type="AlphaFoldDB" id="A0A1F5S1Z1"/>
<dbReference type="InterPro" id="IPR055170">
    <property type="entry name" value="GFO_IDH_MocA-like_dom"/>
</dbReference>
<dbReference type="PANTHER" id="PTHR43377">
    <property type="entry name" value="BILIVERDIN REDUCTASE A"/>
    <property type="match status" value="1"/>
</dbReference>
<accession>A0A1F5S1Z1</accession>
<dbReference type="PANTHER" id="PTHR43377:SF1">
    <property type="entry name" value="BILIVERDIN REDUCTASE A"/>
    <property type="match status" value="1"/>
</dbReference>
<dbReference type="Pfam" id="PF01408">
    <property type="entry name" value="GFO_IDH_MocA"/>
    <property type="match status" value="1"/>
</dbReference>
<evidence type="ECO:0000259" key="1">
    <source>
        <dbReference type="Pfam" id="PF01408"/>
    </source>
</evidence>
<dbReference type="InterPro" id="IPR000683">
    <property type="entry name" value="Gfo/Idh/MocA-like_OxRdtase_N"/>
</dbReference>
<protein>
    <recommendedName>
        <fullName evidence="5">Gfo/Idh/MocA-like oxidoreductase N-terminal domain-containing protein</fullName>
    </recommendedName>
</protein>
<feature type="domain" description="GFO/IDH/MocA-like oxidoreductase" evidence="2">
    <location>
        <begin position="135"/>
        <end position="244"/>
    </location>
</feature>
<dbReference type="GO" id="GO:0000166">
    <property type="term" value="F:nucleotide binding"/>
    <property type="evidence" value="ECO:0007669"/>
    <property type="project" value="InterPro"/>
</dbReference>
<proteinExistence type="predicted"/>
<dbReference type="Pfam" id="PF22725">
    <property type="entry name" value="GFO_IDH_MocA_C3"/>
    <property type="match status" value="1"/>
</dbReference>
<organism evidence="3 4">
    <name type="scientific">Candidatus Falkowbacteria bacterium RIFOXYA2_FULL_38_12</name>
    <dbReference type="NCBI Taxonomy" id="1797993"/>
    <lineage>
        <taxon>Bacteria</taxon>
        <taxon>Candidatus Falkowiibacteriota</taxon>
    </lineage>
</organism>